<proteinExistence type="predicted"/>
<dbReference type="AlphaFoldDB" id="A0A7W5DY28"/>
<evidence type="ECO:0000313" key="3">
    <source>
        <dbReference type="Proteomes" id="UP000536179"/>
    </source>
</evidence>
<accession>A0A7W5DY28</accession>
<keyword evidence="3" id="KW-1185">Reference proteome</keyword>
<protein>
    <recommendedName>
        <fullName evidence="4">Secreted protein</fullName>
    </recommendedName>
</protein>
<gene>
    <name evidence="2" type="ORF">FHS27_002440</name>
</gene>
<evidence type="ECO:0000256" key="1">
    <source>
        <dbReference type="SAM" id="SignalP"/>
    </source>
</evidence>
<organism evidence="2 3">
    <name type="scientific">Aporhodopirellula rubra</name>
    <dbReference type="NCBI Taxonomy" id="980271"/>
    <lineage>
        <taxon>Bacteria</taxon>
        <taxon>Pseudomonadati</taxon>
        <taxon>Planctomycetota</taxon>
        <taxon>Planctomycetia</taxon>
        <taxon>Pirellulales</taxon>
        <taxon>Pirellulaceae</taxon>
        <taxon>Aporhodopirellula</taxon>
    </lineage>
</organism>
<feature type="chain" id="PRO_5031575010" description="Secreted protein" evidence="1">
    <location>
        <begin position="32"/>
        <end position="368"/>
    </location>
</feature>
<evidence type="ECO:0000313" key="2">
    <source>
        <dbReference type="EMBL" id="MBB3206628.1"/>
    </source>
</evidence>
<dbReference type="NCBIfam" id="NF047580">
    <property type="entry name" value="BPSS1187_fam"/>
    <property type="match status" value="1"/>
</dbReference>
<dbReference type="InterPro" id="IPR058180">
    <property type="entry name" value="BPSS1187-like"/>
</dbReference>
<dbReference type="InterPro" id="IPR029058">
    <property type="entry name" value="AB_hydrolase_fold"/>
</dbReference>
<dbReference type="SUPFAM" id="SSF53474">
    <property type="entry name" value="alpha/beta-Hydrolases"/>
    <property type="match status" value="1"/>
</dbReference>
<feature type="signal peptide" evidence="1">
    <location>
        <begin position="1"/>
        <end position="31"/>
    </location>
</feature>
<dbReference type="Proteomes" id="UP000536179">
    <property type="component" value="Unassembled WGS sequence"/>
</dbReference>
<dbReference type="Gene3D" id="3.40.50.1820">
    <property type="entry name" value="alpha/beta hydrolase"/>
    <property type="match status" value="1"/>
</dbReference>
<sequence>MPMIFTVCHPRLPFIAISLIATLVASPLITAAEPNPQVDAKVKNAEIKKRLEISVRASTIDPRVRAYPEIDFSIDDAKGKPADMQQAWFDPNVPARGRVVIWLMAHNSALFERLTGYGLHAVRVHYANRWFSKCCQEKPVDPECRGNLRLEAATGLDASDEVAIAKPDAMAERAYRLIKWLVDQNAEGNWGQFLNANGTDLDWEKVIVAGSSHGSTTASRFAKHQKVARVVALCGPRDQHQSWQSLPSATPPNRYFAFSHVLDQGWVEDHYCRSWEMLGLNNYGPIVNVDQSEPPYSNTRRLVTDADVGGNPGRAHSAVQPGRSAVKDPATGLLRHEPVWEYLFTHPVDQVGSAVPRDPHCDHEQASN</sequence>
<name>A0A7W5DY28_9BACT</name>
<reference evidence="2 3" key="1">
    <citation type="submission" date="2020-08" db="EMBL/GenBank/DDBJ databases">
        <title>Genomic Encyclopedia of Type Strains, Phase III (KMG-III): the genomes of soil and plant-associated and newly described type strains.</title>
        <authorList>
            <person name="Whitman W."/>
        </authorList>
    </citation>
    <scope>NUCLEOTIDE SEQUENCE [LARGE SCALE GENOMIC DNA]</scope>
    <source>
        <strain evidence="2 3">CECT 8075</strain>
    </source>
</reference>
<comment type="caution">
    <text evidence="2">The sequence shown here is derived from an EMBL/GenBank/DDBJ whole genome shotgun (WGS) entry which is preliminary data.</text>
</comment>
<evidence type="ECO:0008006" key="4">
    <source>
        <dbReference type="Google" id="ProtNLM"/>
    </source>
</evidence>
<keyword evidence="1" id="KW-0732">Signal</keyword>
<dbReference type="EMBL" id="JACHXU010000007">
    <property type="protein sequence ID" value="MBB3206628.1"/>
    <property type="molecule type" value="Genomic_DNA"/>
</dbReference>